<dbReference type="GO" id="GO:0031144">
    <property type="term" value="P:proteasome localization"/>
    <property type="evidence" value="ECO:0007669"/>
    <property type="project" value="UniProtKB-UniRule"/>
</dbReference>
<dbReference type="PANTHER" id="PTHR28032:SF1">
    <property type="entry name" value="FI02826P"/>
    <property type="match status" value="1"/>
</dbReference>
<evidence type="ECO:0000256" key="5">
    <source>
        <dbReference type="ARBA" id="ARBA00025651"/>
    </source>
</evidence>
<evidence type="ECO:0000256" key="1">
    <source>
        <dbReference type="ARBA" id="ARBA00006199"/>
    </source>
</evidence>
<keyword evidence="6" id="KW-0963">Cytoplasm</keyword>
<name>A0A8H7NGA1_BIOOC</name>
<evidence type="ECO:0000256" key="4">
    <source>
        <dbReference type="ARBA" id="ARBA00023242"/>
    </source>
</evidence>
<feature type="region of interest" description="Disordered" evidence="7">
    <location>
        <begin position="1"/>
        <end position="35"/>
    </location>
</feature>
<feature type="compositionally biased region" description="Polar residues" evidence="7">
    <location>
        <begin position="16"/>
        <end position="30"/>
    </location>
</feature>
<dbReference type="Pfam" id="PF08559">
    <property type="entry name" value="Cut8"/>
    <property type="match status" value="1"/>
</dbReference>
<protein>
    <recommendedName>
        <fullName evidence="3 6">Tethering factor for nuclear proteasome STS1</fullName>
    </recommendedName>
</protein>
<dbReference type="AlphaFoldDB" id="A0A8H7NGA1"/>
<dbReference type="GO" id="GO:0015031">
    <property type="term" value="P:protein transport"/>
    <property type="evidence" value="ECO:0007669"/>
    <property type="project" value="UniProtKB-UniRule"/>
</dbReference>
<keyword evidence="6" id="KW-0813">Transport</keyword>
<evidence type="ECO:0000256" key="6">
    <source>
        <dbReference type="RuleBase" id="RU368013"/>
    </source>
</evidence>
<comment type="similarity">
    <text evidence="1 6">Belongs to the cut8/STS1 family.</text>
</comment>
<dbReference type="GO" id="GO:0071630">
    <property type="term" value="P:nuclear protein quality control by the ubiquitin-proteasome system"/>
    <property type="evidence" value="ECO:0007669"/>
    <property type="project" value="UniProtKB-UniRule"/>
</dbReference>
<dbReference type="EMBL" id="JADCTT010000003">
    <property type="protein sequence ID" value="KAF9755141.1"/>
    <property type="molecule type" value="Genomic_DNA"/>
</dbReference>
<evidence type="ECO:0000313" key="8">
    <source>
        <dbReference type="EMBL" id="KAF9755141.1"/>
    </source>
</evidence>
<comment type="function">
    <text evidence="5 6">Involved in ubiquitin-mediated protein degradation. Regulatory factor in the ubiquitin/proteasome pathway that controls the turnover of proteasome substrates. Targets proteasomes to the nucleus and facilitates the degradation of nuclear proteins.</text>
</comment>
<keyword evidence="4 6" id="KW-0539">Nucleus</keyword>
<comment type="subcellular location">
    <subcellularLocation>
        <location evidence="6">Cytoplasm</location>
    </subcellularLocation>
    <subcellularLocation>
        <location evidence="6">Nucleus</location>
    </subcellularLocation>
</comment>
<dbReference type="GO" id="GO:0070628">
    <property type="term" value="F:proteasome binding"/>
    <property type="evidence" value="ECO:0007669"/>
    <property type="project" value="TreeGrafter"/>
</dbReference>
<comment type="caution">
    <text evidence="8">The sequence shown here is derived from an EMBL/GenBank/DDBJ whole genome shotgun (WGS) entry which is preliminary data.</text>
</comment>
<sequence>MATRKRKADEDGDESMASTSPAISARTLSRPSKKFRSHEVIGRPLSLPRLLETLDTAQLRTVLERICERHPEIGQEVTSGAPRPTVNSAVTVLDDYRRKLKESVPYGESSPEYTYYRVKDSLVALLDALSDFTPQFLPPMKPSRPSP</sequence>
<organism evidence="8 9">
    <name type="scientific">Bionectria ochroleuca</name>
    <name type="common">Gliocladium roseum</name>
    <dbReference type="NCBI Taxonomy" id="29856"/>
    <lineage>
        <taxon>Eukaryota</taxon>
        <taxon>Fungi</taxon>
        <taxon>Dikarya</taxon>
        <taxon>Ascomycota</taxon>
        <taxon>Pezizomycotina</taxon>
        <taxon>Sordariomycetes</taxon>
        <taxon>Hypocreomycetidae</taxon>
        <taxon>Hypocreales</taxon>
        <taxon>Bionectriaceae</taxon>
        <taxon>Clonostachys</taxon>
    </lineage>
</organism>
<reference evidence="8" key="1">
    <citation type="submission" date="2020-10" db="EMBL/GenBank/DDBJ databases">
        <title>High-Quality Genome Resource of Clonostachys rosea strain S41 by Oxford Nanopore Long-Read Sequencing.</title>
        <authorList>
            <person name="Wang H."/>
        </authorList>
    </citation>
    <scope>NUCLEOTIDE SEQUENCE</scope>
    <source>
        <strain evidence="8">S41</strain>
    </source>
</reference>
<dbReference type="GO" id="GO:0031965">
    <property type="term" value="C:nuclear membrane"/>
    <property type="evidence" value="ECO:0007669"/>
    <property type="project" value="TreeGrafter"/>
</dbReference>
<comment type="subunit">
    <text evidence="2 6">Binds the proteasome.</text>
</comment>
<dbReference type="InterPro" id="IPR013868">
    <property type="entry name" value="Cut8/Sts1_fam"/>
</dbReference>
<dbReference type="Proteomes" id="UP000616885">
    <property type="component" value="Unassembled WGS sequence"/>
</dbReference>
<evidence type="ECO:0000256" key="2">
    <source>
        <dbReference type="ARBA" id="ARBA00011464"/>
    </source>
</evidence>
<gene>
    <name evidence="8" type="ORF">IM811_010582</name>
</gene>
<evidence type="ECO:0000256" key="3">
    <source>
        <dbReference type="ARBA" id="ARBA00016204"/>
    </source>
</evidence>
<evidence type="ECO:0000256" key="7">
    <source>
        <dbReference type="SAM" id="MobiDB-lite"/>
    </source>
</evidence>
<accession>A0A8H7NGA1</accession>
<dbReference type="PANTHER" id="PTHR28032">
    <property type="entry name" value="FI02826P"/>
    <property type="match status" value="1"/>
</dbReference>
<dbReference type="Gene3D" id="1.20.58.1590">
    <property type="entry name" value="Tethering factor for nuclear proteasome Cut8/Sts1"/>
    <property type="match status" value="1"/>
</dbReference>
<dbReference type="InterPro" id="IPR038422">
    <property type="entry name" value="Cut8/Sts1_sf"/>
</dbReference>
<proteinExistence type="inferred from homology"/>
<dbReference type="GO" id="GO:0005737">
    <property type="term" value="C:cytoplasm"/>
    <property type="evidence" value="ECO:0007669"/>
    <property type="project" value="UniProtKB-SubCell"/>
</dbReference>
<evidence type="ECO:0000313" key="9">
    <source>
        <dbReference type="Proteomes" id="UP000616885"/>
    </source>
</evidence>
<keyword evidence="6" id="KW-0653">Protein transport</keyword>